<dbReference type="Pfam" id="PF00027">
    <property type="entry name" value="cNMP_binding"/>
    <property type="match status" value="1"/>
</dbReference>
<dbReference type="InterPro" id="IPR050097">
    <property type="entry name" value="Ferredoxin-NADP_redctase_2"/>
</dbReference>
<evidence type="ECO:0000256" key="3">
    <source>
        <dbReference type="ARBA" id="ARBA00048132"/>
    </source>
</evidence>
<evidence type="ECO:0000256" key="1">
    <source>
        <dbReference type="ARBA" id="ARBA00022630"/>
    </source>
</evidence>
<dbReference type="SMART" id="SM00100">
    <property type="entry name" value="cNMP"/>
    <property type="match status" value="1"/>
</dbReference>
<dbReference type="EMBL" id="CP070619">
    <property type="protein sequence ID" value="QSE92290.1"/>
    <property type="molecule type" value="Genomic_DNA"/>
</dbReference>
<reference evidence="6 7" key="2">
    <citation type="journal article" date="2022" name="Arch. Microbiol.">
        <title>Rhodococcus pseudokoreensis sp. nov. isolated from the rhizosphere of young M26 apple rootstocks.</title>
        <authorList>
            <person name="Kampfer P."/>
            <person name="Glaeser S.P."/>
            <person name="Blom J."/>
            <person name="Wolf J."/>
            <person name="Benning S."/>
            <person name="Schloter M."/>
            <person name="Neumann-Schaal M."/>
        </authorList>
    </citation>
    <scope>NUCLEOTIDE SEQUENCE [LARGE SCALE GENOMIC DNA]</scope>
    <source>
        <strain evidence="6 7">R79</strain>
    </source>
</reference>
<keyword evidence="2" id="KW-0560">Oxidoreductase</keyword>
<dbReference type="InterPro" id="IPR000595">
    <property type="entry name" value="cNMP-bd_dom"/>
</dbReference>
<comment type="catalytic activity">
    <reaction evidence="3">
        <text>[thioredoxin]-dithiol + NADP(+) = [thioredoxin]-disulfide + NADPH + H(+)</text>
        <dbReference type="Rhea" id="RHEA:20345"/>
        <dbReference type="Rhea" id="RHEA-COMP:10698"/>
        <dbReference type="Rhea" id="RHEA-COMP:10700"/>
        <dbReference type="ChEBI" id="CHEBI:15378"/>
        <dbReference type="ChEBI" id="CHEBI:29950"/>
        <dbReference type="ChEBI" id="CHEBI:50058"/>
        <dbReference type="ChEBI" id="CHEBI:57783"/>
        <dbReference type="ChEBI" id="CHEBI:58349"/>
        <dbReference type="EC" id="1.8.1.9"/>
    </reaction>
</comment>
<protein>
    <submittedName>
        <fullName evidence="6">FAD-dependent oxidoreductase</fullName>
    </submittedName>
</protein>
<dbReference type="PANTHER" id="PTHR48105">
    <property type="entry name" value="THIOREDOXIN REDUCTASE 1-RELATED-RELATED"/>
    <property type="match status" value="1"/>
</dbReference>
<keyword evidence="7" id="KW-1185">Reference proteome</keyword>
<dbReference type="Gene3D" id="3.50.50.60">
    <property type="entry name" value="FAD/NAD(P)-binding domain"/>
    <property type="match status" value="2"/>
</dbReference>
<dbReference type="PRINTS" id="PR00368">
    <property type="entry name" value="FADPNR"/>
</dbReference>
<dbReference type="InterPro" id="IPR018490">
    <property type="entry name" value="cNMP-bd_dom_sf"/>
</dbReference>
<feature type="domain" description="Cyclic nucleotide-binding" evidence="5">
    <location>
        <begin position="29"/>
        <end position="150"/>
    </location>
</feature>
<name>A0A974ZVU5_9NOCA</name>
<dbReference type="InterPro" id="IPR023753">
    <property type="entry name" value="FAD/NAD-binding_dom"/>
</dbReference>
<dbReference type="CDD" id="cd00038">
    <property type="entry name" value="CAP_ED"/>
    <property type="match status" value="1"/>
</dbReference>
<reference evidence="6 7" key="1">
    <citation type="journal article" date="2021" name="Microbiol. Resour. Announc.">
        <title>Complete Genome Sequences of Two Rhodococcus sp. Strains with Large and Linear Chromosomes, Isolated from Apple Rhizosphere.</title>
        <authorList>
            <person name="Benning S."/>
            <person name="Brugnone N."/>
            <person name="Siani R."/>
            <person name="Kublik S."/>
            <person name="Schloter M."/>
            <person name="Rad V."/>
        </authorList>
    </citation>
    <scope>NUCLEOTIDE SEQUENCE [LARGE SCALE GENOMIC DNA]</scope>
    <source>
        <strain evidence="6 7">R79</strain>
    </source>
</reference>
<evidence type="ECO:0000256" key="2">
    <source>
        <dbReference type="ARBA" id="ARBA00023002"/>
    </source>
</evidence>
<dbReference type="RefSeq" id="WP_206008773.1">
    <property type="nucleotide sequence ID" value="NZ_CP070619.1"/>
</dbReference>
<dbReference type="SUPFAM" id="SSF51905">
    <property type="entry name" value="FAD/NAD(P)-binding domain"/>
    <property type="match status" value="1"/>
</dbReference>
<evidence type="ECO:0000259" key="5">
    <source>
        <dbReference type="PROSITE" id="PS50042"/>
    </source>
</evidence>
<proteinExistence type="predicted"/>
<organism evidence="6 7">
    <name type="scientific">Rhodococcus pseudokoreensis</name>
    <dbReference type="NCBI Taxonomy" id="2811421"/>
    <lineage>
        <taxon>Bacteria</taxon>
        <taxon>Bacillati</taxon>
        <taxon>Actinomycetota</taxon>
        <taxon>Actinomycetes</taxon>
        <taxon>Mycobacteriales</taxon>
        <taxon>Nocardiaceae</taxon>
        <taxon>Rhodococcus</taxon>
    </lineage>
</organism>
<gene>
    <name evidence="6" type="ORF">JWS13_28545</name>
</gene>
<dbReference type="Gene3D" id="2.60.120.10">
    <property type="entry name" value="Jelly Rolls"/>
    <property type="match status" value="1"/>
</dbReference>
<feature type="region of interest" description="Disordered" evidence="4">
    <location>
        <begin position="1"/>
        <end position="29"/>
    </location>
</feature>
<sequence length="576" mass="61544">MSTRTSSEDATPVGDVPSVDDETPDAVGAFPRLTDDQVATLETGGTRRSVRAGEVLIREGEHSNDFFVILSGKVAVVDEGAGDGERRILRLHGPGRFLGELGLLEGQVAFFTAEAIEDGEVLVVPAERVRELVAHDPVLSDLILRAYLVRRHLLIGLGSGFRIIGSCYSPDTLRLREFAMRNRLPHRWIDLEQDERAEQLLRSLDVAPEDTPVVIWHGEKVLRNPTNAELARIVGLPVPDSVPDAAQDVCDLVVVGAGPAGLAASVYGASDGLNTVTLESIASGGQASTSSRIENYLGFPAGISGSELAERAVLQAGKFGARILVSAEVTGLGSEDGNHVLRLADGGAVHGRAVVLATGARYRKLTVPGIEALEGTSVYYAATHQEARMCGTDPVAIVGGGNSAGQATVFLADHVSHVHLLIRGGDLGKSMSRYLVDQIERHPRVTVHRHTEIREVHGEKYLEEIVVEDNHTGEQGTIRVHALFVFIGAMPHTGWLADAIALDDHGFVLTGVDAVHARGDGNRRRIGAQVSRTLETSRPGLFAAGDVRSGSVKRVASAVGEGAMAVRQIHEYFERS</sequence>
<evidence type="ECO:0000256" key="4">
    <source>
        <dbReference type="SAM" id="MobiDB-lite"/>
    </source>
</evidence>
<dbReference type="SUPFAM" id="SSF51206">
    <property type="entry name" value="cAMP-binding domain-like"/>
    <property type="match status" value="1"/>
</dbReference>
<dbReference type="InterPro" id="IPR014710">
    <property type="entry name" value="RmlC-like_jellyroll"/>
</dbReference>
<dbReference type="InterPro" id="IPR036188">
    <property type="entry name" value="FAD/NAD-bd_sf"/>
</dbReference>
<dbReference type="Pfam" id="PF07992">
    <property type="entry name" value="Pyr_redox_2"/>
    <property type="match status" value="1"/>
</dbReference>
<dbReference type="Proteomes" id="UP000662986">
    <property type="component" value="Chromosome"/>
</dbReference>
<dbReference type="PROSITE" id="PS50042">
    <property type="entry name" value="CNMP_BINDING_3"/>
    <property type="match status" value="1"/>
</dbReference>
<accession>A0A974ZVU5</accession>
<dbReference type="PRINTS" id="PR00469">
    <property type="entry name" value="PNDRDTASEII"/>
</dbReference>
<keyword evidence="1" id="KW-0285">Flavoprotein</keyword>
<evidence type="ECO:0000313" key="7">
    <source>
        <dbReference type="Proteomes" id="UP000662986"/>
    </source>
</evidence>
<evidence type="ECO:0000313" key="6">
    <source>
        <dbReference type="EMBL" id="QSE92290.1"/>
    </source>
</evidence>